<reference evidence="1 2" key="1">
    <citation type="submission" date="2024-03" db="EMBL/GenBank/DDBJ databases">
        <title>Novel species of the genus Variovorax.</title>
        <authorList>
            <person name="Liu Q."/>
            <person name="Xin Y.-H."/>
        </authorList>
    </citation>
    <scope>NUCLEOTIDE SEQUENCE [LARGE SCALE GENOMIC DNA]</scope>
    <source>
        <strain evidence="1 2">KACC 18900</strain>
    </source>
</reference>
<organism evidence="1 2">
    <name type="scientific">Variovorax rhizosphaerae</name>
    <dbReference type="NCBI Taxonomy" id="1836200"/>
    <lineage>
        <taxon>Bacteria</taxon>
        <taxon>Pseudomonadati</taxon>
        <taxon>Pseudomonadota</taxon>
        <taxon>Betaproteobacteria</taxon>
        <taxon>Burkholderiales</taxon>
        <taxon>Comamonadaceae</taxon>
        <taxon>Variovorax</taxon>
    </lineage>
</organism>
<keyword evidence="2" id="KW-1185">Reference proteome</keyword>
<evidence type="ECO:0000313" key="1">
    <source>
        <dbReference type="EMBL" id="MEJ8845670.1"/>
    </source>
</evidence>
<name>A0ABU8WDT7_9BURK</name>
<gene>
    <name evidence="1" type="ORF">WKW82_03380</name>
</gene>
<dbReference type="Proteomes" id="UP001385892">
    <property type="component" value="Unassembled WGS sequence"/>
</dbReference>
<evidence type="ECO:0000313" key="2">
    <source>
        <dbReference type="Proteomes" id="UP001385892"/>
    </source>
</evidence>
<sequence>MFILNTPSLVYATRGIHFLVQQVHGFVASAELLIAARSAPKAKAS</sequence>
<proteinExistence type="predicted"/>
<accession>A0ABU8WDT7</accession>
<dbReference type="RefSeq" id="WP_340340825.1">
    <property type="nucleotide sequence ID" value="NZ_JBBKZT010000001.1"/>
</dbReference>
<protein>
    <submittedName>
        <fullName evidence="1">Uncharacterized protein</fullName>
    </submittedName>
</protein>
<dbReference type="EMBL" id="JBBKZT010000001">
    <property type="protein sequence ID" value="MEJ8845670.1"/>
    <property type="molecule type" value="Genomic_DNA"/>
</dbReference>
<comment type="caution">
    <text evidence="1">The sequence shown here is derived from an EMBL/GenBank/DDBJ whole genome shotgun (WGS) entry which is preliminary data.</text>
</comment>